<dbReference type="Gene3D" id="3.40.50.410">
    <property type="entry name" value="von Willebrand factor, type A domain"/>
    <property type="match status" value="1"/>
</dbReference>
<evidence type="ECO:0000259" key="7">
    <source>
        <dbReference type="Pfam" id="PF20504"/>
    </source>
</evidence>
<keyword evidence="3" id="KW-0539">Nucleus</keyword>
<keyword evidence="9" id="KW-1185">Reference proteome</keyword>
<evidence type="ECO:0000256" key="3">
    <source>
        <dbReference type="ARBA" id="ARBA00023242"/>
    </source>
</evidence>
<feature type="domain" description="VWFA" evidence="5">
    <location>
        <begin position="40"/>
        <end position="155"/>
    </location>
</feature>
<dbReference type="Pfam" id="PF20504">
    <property type="entry name" value="IntS14_C"/>
    <property type="match status" value="1"/>
</dbReference>
<dbReference type="EMBL" id="CABPRJ010000557">
    <property type="protein sequence ID" value="VVC30980.1"/>
    <property type="molecule type" value="Genomic_DNA"/>
</dbReference>
<dbReference type="Proteomes" id="UP000325440">
    <property type="component" value="Unassembled WGS sequence"/>
</dbReference>
<comment type="subcellular location">
    <subcellularLocation>
        <location evidence="1">Nucleus</location>
    </subcellularLocation>
</comment>
<dbReference type="PANTHER" id="PTHR13532:SF3">
    <property type="entry name" value="INTEGRATOR COMPLEX SUBUNIT 14"/>
    <property type="match status" value="1"/>
</dbReference>
<dbReference type="GO" id="GO:0034472">
    <property type="term" value="P:snRNA 3'-end processing"/>
    <property type="evidence" value="ECO:0007669"/>
    <property type="project" value="TreeGrafter"/>
</dbReference>
<dbReference type="GO" id="GO:0032039">
    <property type="term" value="C:integrator complex"/>
    <property type="evidence" value="ECO:0007669"/>
    <property type="project" value="InterPro"/>
</dbReference>
<feature type="domain" description="Integrator complex subunit 14 C-terminal" evidence="7">
    <location>
        <begin position="404"/>
        <end position="500"/>
    </location>
</feature>
<dbReference type="Pfam" id="PF19435">
    <property type="entry name" value="IntS14_b-barrel"/>
    <property type="match status" value="1"/>
</dbReference>
<dbReference type="OrthoDB" id="2374335at2759"/>
<dbReference type="InterPro" id="IPR002035">
    <property type="entry name" value="VWF_A"/>
</dbReference>
<evidence type="ECO:0000259" key="6">
    <source>
        <dbReference type="Pfam" id="PF19435"/>
    </source>
</evidence>
<dbReference type="PANTHER" id="PTHR13532">
    <property type="match status" value="1"/>
</dbReference>
<dbReference type="SUPFAM" id="SSF53300">
    <property type="entry name" value="vWA-like"/>
    <property type="match status" value="1"/>
</dbReference>
<dbReference type="AlphaFoldDB" id="A0A5E4MFB4"/>
<evidence type="ECO:0000313" key="8">
    <source>
        <dbReference type="EMBL" id="VVC30980.1"/>
    </source>
</evidence>
<evidence type="ECO:0000259" key="5">
    <source>
        <dbReference type="Pfam" id="PF13519"/>
    </source>
</evidence>
<dbReference type="CDD" id="cd00198">
    <property type="entry name" value="vWFA"/>
    <property type="match status" value="1"/>
</dbReference>
<dbReference type="InterPro" id="IPR036465">
    <property type="entry name" value="vWFA_dom_sf"/>
</dbReference>
<dbReference type="InterPro" id="IPR046471">
    <property type="entry name" value="IntS14_C"/>
</dbReference>
<evidence type="ECO:0000256" key="1">
    <source>
        <dbReference type="ARBA" id="ARBA00004123"/>
    </source>
</evidence>
<sequence>MDLLLTFNTFLHEKLDYKNKGFVNSTTIDSRSKTGTIMATVIAIDLSVSMIKKIKNPETNETYTLLQFAEHGINTLLDYLAVHSRLELVAVVTFSHTCDILCSFTRDYESIKNKITHLDFQTDTHYPPVIQTINYLVHRELSNSITCQVIMITDGNCYRGLRQPDITPFLFPGKLIVVPLGEVSTIYKNNYNSNELPNGMGYITSPELPLTLSKVAKVFEKIAIEIYVPCIAMLQCGHLKSDVHLIPPPMPYTKAADFEIMTYCISNELNIIGFLESSKVECPATFSRHFVLPQQFSDECIESNSKSSQIPSFCVLLHDALKAENMMALCQLNSNWFGLLVSWVDNKNKSNLILIVLEPGTNAIPWLGDIQNLTLTPTETETENNDPQIKKLSNKCSYNQPQLVWIKEASLQTDIHRILRQARKIPDKVLSFYKELNRIRKAAIAYGFKDLLTGIANLLELECSNLPEGTHPDCALQLTHAAMVLRKPWAMDSKYTLSPLIIK</sequence>
<organism evidence="8 9">
    <name type="scientific">Cinara cedri</name>
    <dbReference type="NCBI Taxonomy" id="506608"/>
    <lineage>
        <taxon>Eukaryota</taxon>
        <taxon>Metazoa</taxon>
        <taxon>Ecdysozoa</taxon>
        <taxon>Arthropoda</taxon>
        <taxon>Hexapoda</taxon>
        <taxon>Insecta</taxon>
        <taxon>Pterygota</taxon>
        <taxon>Neoptera</taxon>
        <taxon>Paraneoptera</taxon>
        <taxon>Hemiptera</taxon>
        <taxon>Sternorrhyncha</taxon>
        <taxon>Aphidomorpha</taxon>
        <taxon>Aphidoidea</taxon>
        <taxon>Aphididae</taxon>
        <taxon>Lachninae</taxon>
        <taxon>Cinara</taxon>
    </lineage>
</organism>
<accession>A0A5E4MFB4</accession>
<feature type="domain" description="Integrator complex subunit 14 beta-barrel" evidence="6">
    <location>
        <begin position="227"/>
        <end position="360"/>
    </location>
</feature>
<name>A0A5E4MFB4_9HEMI</name>
<evidence type="ECO:0000256" key="4">
    <source>
        <dbReference type="ARBA" id="ARBA00061449"/>
    </source>
</evidence>
<dbReference type="InterPro" id="IPR045814">
    <property type="entry name" value="IntS14_b-barrel"/>
</dbReference>
<evidence type="ECO:0000256" key="2">
    <source>
        <dbReference type="ARBA" id="ARBA00016816"/>
    </source>
</evidence>
<comment type="similarity">
    <text evidence="4">Belongs to the Integrator subunit 14 family.</text>
</comment>
<evidence type="ECO:0000313" key="9">
    <source>
        <dbReference type="Proteomes" id="UP000325440"/>
    </source>
</evidence>
<reference evidence="8 9" key="1">
    <citation type="submission" date="2019-08" db="EMBL/GenBank/DDBJ databases">
        <authorList>
            <person name="Alioto T."/>
            <person name="Alioto T."/>
            <person name="Gomez Garrido J."/>
        </authorList>
    </citation>
    <scope>NUCLEOTIDE SEQUENCE [LARGE SCALE GENOMIC DNA]</scope>
</reference>
<dbReference type="InterPro" id="IPR039841">
    <property type="entry name" value="INTS14"/>
</dbReference>
<proteinExistence type="inferred from homology"/>
<protein>
    <recommendedName>
        <fullName evidence="2">Integrator complex subunit 14</fullName>
    </recommendedName>
</protein>
<dbReference type="Pfam" id="PF13519">
    <property type="entry name" value="VWA_2"/>
    <property type="match status" value="1"/>
</dbReference>
<gene>
    <name evidence="8" type="ORF">CINCED_3A003117</name>
</gene>